<sequence>MPKFVIILIVAIMTLPMQPHIGSEGPSLFLAALADDDDDDGGRREIGDDDDDDGPTRRRVRAPRATPPTPLPQRAANEILARGLSEDDLAGLLQQDFSTLESNRLSNGQLLVRLRKPAALSMNEALAIVRELTSDDGSDFNHFYRSEQGSACNGIDCPARQMIDWPVSTAACGSLPRIGMVDTGLNAQHKALEGAKIQLHRFDDGRKASDLLHGTAVAALLVGEADSRSPGLIPEAELLAVDAFHRAGQDQRTDAFSLIRALDYLADRQVRIVNLSLAGPANEALEAQVSKMDKTGILLIAAAGNTGPAAPPAHPAAYPQVIAVTAVDRRGTIYRRANRGPHIDLAAPGVDVWTAASIRGARTKTGTSYAAPFVSAAAALLLQSEPGLTNEQIRSRLLADARDLGPQGRDNIFGEGLVTAQTACR</sequence>
<dbReference type="Proteomes" id="UP000186216">
    <property type="component" value="Unassembled WGS sequence"/>
</dbReference>
<gene>
    <name evidence="8" type="ORF">SAMN05421772_101447</name>
</gene>
<feature type="active site" description="Charge relay system" evidence="5">
    <location>
        <position position="213"/>
    </location>
</feature>
<feature type="region of interest" description="Disordered" evidence="6">
    <location>
        <begin position="39"/>
        <end position="74"/>
    </location>
</feature>
<dbReference type="GO" id="GO:0004252">
    <property type="term" value="F:serine-type endopeptidase activity"/>
    <property type="evidence" value="ECO:0007669"/>
    <property type="project" value="UniProtKB-UniRule"/>
</dbReference>
<dbReference type="GO" id="GO:0006508">
    <property type="term" value="P:proteolysis"/>
    <property type="evidence" value="ECO:0007669"/>
    <property type="project" value="UniProtKB-KW"/>
</dbReference>
<reference evidence="8 9" key="1">
    <citation type="submission" date="2017-01" db="EMBL/GenBank/DDBJ databases">
        <authorList>
            <person name="Varghese N."/>
            <person name="Submissions S."/>
        </authorList>
    </citation>
    <scope>NUCLEOTIDE SEQUENCE [LARGE SCALE GENOMIC DNA]</scope>
    <source>
        <strain evidence="8 9">DSM 18447</strain>
    </source>
</reference>
<comment type="similarity">
    <text evidence="1 5">Belongs to the peptidase S8 family.</text>
</comment>
<evidence type="ECO:0000256" key="1">
    <source>
        <dbReference type="ARBA" id="ARBA00011073"/>
    </source>
</evidence>
<dbReference type="InterPro" id="IPR000209">
    <property type="entry name" value="Peptidase_S8/S53_dom"/>
</dbReference>
<accession>A0AA45W1A3</accession>
<name>A0AA45W1A3_9RHOB</name>
<evidence type="ECO:0000256" key="5">
    <source>
        <dbReference type="PROSITE-ProRule" id="PRU01240"/>
    </source>
</evidence>
<dbReference type="PROSITE" id="PS00138">
    <property type="entry name" value="SUBTILASE_SER"/>
    <property type="match status" value="1"/>
</dbReference>
<dbReference type="PRINTS" id="PR00723">
    <property type="entry name" value="SUBTILISIN"/>
</dbReference>
<evidence type="ECO:0000313" key="9">
    <source>
        <dbReference type="Proteomes" id="UP000186216"/>
    </source>
</evidence>
<dbReference type="InterPro" id="IPR015500">
    <property type="entry name" value="Peptidase_S8_subtilisin-rel"/>
</dbReference>
<comment type="caution">
    <text evidence="8">The sequence shown here is derived from an EMBL/GenBank/DDBJ whole genome shotgun (WGS) entry which is preliminary data.</text>
</comment>
<protein>
    <submittedName>
        <fullName evidence="8">Subtilase family protein</fullName>
    </submittedName>
</protein>
<evidence type="ECO:0000256" key="4">
    <source>
        <dbReference type="ARBA" id="ARBA00022825"/>
    </source>
</evidence>
<dbReference type="Pfam" id="PF00082">
    <property type="entry name" value="Peptidase_S8"/>
    <property type="match status" value="1"/>
</dbReference>
<feature type="active site" description="Charge relay system" evidence="5">
    <location>
        <position position="368"/>
    </location>
</feature>
<keyword evidence="3 5" id="KW-0378">Hydrolase</keyword>
<dbReference type="Gene3D" id="3.40.50.200">
    <property type="entry name" value="Peptidase S8/S53 domain"/>
    <property type="match status" value="1"/>
</dbReference>
<evidence type="ECO:0000256" key="2">
    <source>
        <dbReference type="ARBA" id="ARBA00022670"/>
    </source>
</evidence>
<evidence type="ECO:0000313" key="8">
    <source>
        <dbReference type="EMBL" id="SIS55531.1"/>
    </source>
</evidence>
<dbReference type="InterPro" id="IPR050131">
    <property type="entry name" value="Peptidase_S8_subtilisin-like"/>
</dbReference>
<dbReference type="PANTHER" id="PTHR43806:SF11">
    <property type="entry name" value="CEREVISIN-RELATED"/>
    <property type="match status" value="1"/>
</dbReference>
<dbReference type="PANTHER" id="PTHR43806">
    <property type="entry name" value="PEPTIDASE S8"/>
    <property type="match status" value="1"/>
</dbReference>
<proteinExistence type="inferred from homology"/>
<evidence type="ECO:0000256" key="3">
    <source>
        <dbReference type="ARBA" id="ARBA00022801"/>
    </source>
</evidence>
<dbReference type="CDD" id="cd05561">
    <property type="entry name" value="Peptidases_S8_4"/>
    <property type="match status" value="1"/>
</dbReference>
<dbReference type="AlphaFoldDB" id="A0AA45W1A3"/>
<dbReference type="PROSITE" id="PS51892">
    <property type="entry name" value="SUBTILASE"/>
    <property type="match status" value="1"/>
</dbReference>
<keyword evidence="2 5" id="KW-0645">Protease</keyword>
<dbReference type="InterPro" id="IPR036852">
    <property type="entry name" value="Peptidase_S8/S53_dom_sf"/>
</dbReference>
<feature type="domain" description="Peptidase S8/S53" evidence="7">
    <location>
        <begin position="177"/>
        <end position="416"/>
    </location>
</feature>
<evidence type="ECO:0000259" key="7">
    <source>
        <dbReference type="Pfam" id="PF00082"/>
    </source>
</evidence>
<dbReference type="EMBL" id="FTOU01000001">
    <property type="protein sequence ID" value="SIS55531.1"/>
    <property type="molecule type" value="Genomic_DNA"/>
</dbReference>
<organism evidence="8 9">
    <name type="scientific">Paracoccus saliphilus</name>
    <dbReference type="NCBI Taxonomy" id="405559"/>
    <lineage>
        <taxon>Bacteria</taxon>
        <taxon>Pseudomonadati</taxon>
        <taxon>Pseudomonadota</taxon>
        <taxon>Alphaproteobacteria</taxon>
        <taxon>Rhodobacterales</taxon>
        <taxon>Paracoccaceae</taxon>
        <taxon>Paracoccus</taxon>
    </lineage>
</organism>
<dbReference type="InterPro" id="IPR023828">
    <property type="entry name" value="Peptidase_S8_Ser-AS"/>
</dbReference>
<feature type="active site" description="Charge relay system" evidence="5">
    <location>
        <position position="182"/>
    </location>
</feature>
<keyword evidence="4 5" id="KW-0720">Serine protease</keyword>
<evidence type="ECO:0000256" key="6">
    <source>
        <dbReference type="SAM" id="MobiDB-lite"/>
    </source>
</evidence>
<dbReference type="SUPFAM" id="SSF52743">
    <property type="entry name" value="Subtilisin-like"/>
    <property type="match status" value="1"/>
</dbReference>